<sequence length="523" mass="56768">MDVTAVFILCSLGFAMIAEDCSRPVAGANMNLKDDYISQQTFADGSLVYFTCNPGYTSAGGPAFIRCTAGTWSTVQLRCERKSCGSLGEVSHGNVDYAGNEFGDTATVTCDEGYMLVGRSSFRCEVNGWSGRLPTCDAVMCTTPAQVENGRFDPNKESYVFGEVVRYSCIKGLVLSGSKDLICSHDGQFSSSPPKCVKVECKDPVIENALFVSGSRPPHGYMATVTYACKAGYRMIGPSTVTCSVTNQWSPSLPVCTDKRTVALFQKCIKVISNIKMGLSLVIQLWPLVDQVTIPILLKGFFVIGLLYWNLIMSVSALFLLSSLCLPIAAQGQQCSKPADRQNMHLQDEYILKDTFEDGSTVAFVCDVGYTPAGGSGSIKCTAGIWSPVQLTCKRNNCGSLGEVTNGQVSYPQGVEFGDKAFITCNRGHKLVGKSEITCGIQGWLDRLPTCEGVECKDPVIPNAEYIDGSRPPHRHKATVIYNCKRGYKMIGQDTLTCNISSQWHPRIPECISKSSITIITID</sequence>
<dbReference type="InterPro" id="IPR051277">
    <property type="entry name" value="SEZ6_CSMD_C4BPB_Regulators"/>
</dbReference>
<evidence type="ECO:0000313" key="9">
    <source>
        <dbReference type="Proteomes" id="UP000250572"/>
    </source>
</evidence>
<accession>A0A315WA66</accession>
<reference evidence="8 9" key="1">
    <citation type="journal article" date="2018" name="G3 (Bethesda)">
        <title>A High-Quality Reference Genome for the Invasive Mosquitofish Gambusia affinis Using a Chicago Library.</title>
        <authorList>
            <person name="Hoffberg S.L."/>
            <person name="Troendle N.J."/>
            <person name="Glenn T.C."/>
            <person name="Mahmud O."/>
            <person name="Louha S."/>
            <person name="Chalopin D."/>
            <person name="Bennetzen J.L."/>
            <person name="Mauricio R."/>
        </authorList>
    </citation>
    <scope>NUCLEOTIDE SEQUENCE [LARGE SCALE GENOMIC DNA]</scope>
    <source>
        <strain evidence="8">NE01/NJP1002.9</strain>
        <tissue evidence="8">Muscle</tissue>
    </source>
</reference>
<evidence type="ECO:0000259" key="7">
    <source>
        <dbReference type="PROSITE" id="PS50923"/>
    </source>
</evidence>
<evidence type="ECO:0000313" key="8">
    <source>
        <dbReference type="EMBL" id="PWA31902.1"/>
    </source>
</evidence>
<feature type="disulfide bond" evidence="5">
    <location>
        <begin position="484"/>
        <end position="511"/>
    </location>
</feature>
<feature type="domain" description="Sushi" evidence="7">
    <location>
        <begin position="19"/>
        <end position="81"/>
    </location>
</feature>
<keyword evidence="9" id="KW-1185">Reference proteome</keyword>
<organism evidence="8 9">
    <name type="scientific">Gambusia affinis</name>
    <name type="common">Western mosquitofish</name>
    <name type="synonym">Heterandria affinis</name>
    <dbReference type="NCBI Taxonomy" id="33528"/>
    <lineage>
        <taxon>Eukaryota</taxon>
        <taxon>Metazoa</taxon>
        <taxon>Chordata</taxon>
        <taxon>Craniata</taxon>
        <taxon>Vertebrata</taxon>
        <taxon>Euteleostomi</taxon>
        <taxon>Actinopterygii</taxon>
        <taxon>Neopterygii</taxon>
        <taxon>Teleostei</taxon>
        <taxon>Neoteleostei</taxon>
        <taxon>Acanthomorphata</taxon>
        <taxon>Ovalentaria</taxon>
        <taxon>Atherinomorphae</taxon>
        <taxon>Cyprinodontiformes</taxon>
        <taxon>Poeciliidae</taxon>
        <taxon>Poeciliinae</taxon>
        <taxon>Gambusia</taxon>
    </lineage>
</organism>
<keyword evidence="4 5" id="KW-1015">Disulfide bond</keyword>
<dbReference type="FunFam" id="2.10.70.10:FF:000014">
    <property type="entry name" value="Membrane cofactor protein"/>
    <property type="match status" value="2"/>
</dbReference>
<feature type="chain" id="PRO_5016434481" description="Sushi domain-containing protein" evidence="6">
    <location>
        <begin position="19"/>
        <end position="523"/>
    </location>
</feature>
<evidence type="ECO:0000256" key="1">
    <source>
        <dbReference type="ARBA" id="ARBA00022659"/>
    </source>
</evidence>
<feature type="domain" description="Sushi" evidence="7">
    <location>
        <begin position="139"/>
        <end position="198"/>
    </location>
</feature>
<feature type="disulfide bond" evidence="5">
    <location>
        <begin position="169"/>
        <end position="196"/>
    </location>
</feature>
<dbReference type="Pfam" id="PF00084">
    <property type="entry name" value="Sushi"/>
    <property type="match status" value="7"/>
</dbReference>
<feature type="non-terminal residue" evidence="8">
    <location>
        <position position="523"/>
    </location>
</feature>
<feature type="signal peptide" evidence="6">
    <location>
        <begin position="1"/>
        <end position="18"/>
    </location>
</feature>
<dbReference type="InterPro" id="IPR035976">
    <property type="entry name" value="Sushi/SCR/CCP_sf"/>
</dbReference>
<feature type="disulfide bond" evidence="5">
    <location>
        <begin position="52"/>
        <end position="79"/>
    </location>
</feature>
<feature type="domain" description="Sushi" evidence="7">
    <location>
        <begin position="82"/>
        <end position="138"/>
    </location>
</feature>
<feature type="domain" description="Sushi" evidence="7">
    <location>
        <begin position="396"/>
        <end position="453"/>
    </location>
</feature>
<evidence type="ECO:0000256" key="6">
    <source>
        <dbReference type="SAM" id="SignalP"/>
    </source>
</evidence>
<feature type="domain" description="Sushi" evidence="7">
    <location>
        <begin position="333"/>
        <end position="395"/>
    </location>
</feature>
<keyword evidence="1 5" id="KW-0768">Sushi</keyword>
<keyword evidence="2 6" id="KW-0732">Signal</keyword>
<feature type="domain" description="Sushi" evidence="7">
    <location>
        <begin position="199"/>
        <end position="258"/>
    </location>
</feature>
<dbReference type="InterPro" id="IPR000436">
    <property type="entry name" value="Sushi_SCR_CCP_dom"/>
</dbReference>
<keyword evidence="3" id="KW-0677">Repeat</keyword>
<comment type="caution">
    <text evidence="5">Lacks conserved residue(s) required for the propagation of feature annotation.</text>
</comment>
<dbReference type="AlphaFoldDB" id="A0A315WA66"/>
<proteinExistence type="predicted"/>
<dbReference type="Gene3D" id="2.10.70.10">
    <property type="entry name" value="Complement Module, domain 1"/>
    <property type="match status" value="7"/>
</dbReference>
<dbReference type="Proteomes" id="UP000250572">
    <property type="component" value="Unassembled WGS sequence"/>
</dbReference>
<feature type="disulfide bond" evidence="5">
    <location>
        <begin position="366"/>
        <end position="393"/>
    </location>
</feature>
<dbReference type="PANTHER" id="PTHR45656:SF4">
    <property type="entry name" value="PROTEIN CBR-CLEC-78"/>
    <property type="match status" value="1"/>
</dbReference>
<name>A0A315WA66_GAMAF</name>
<evidence type="ECO:0000256" key="4">
    <source>
        <dbReference type="ARBA" id="ARBA00023157"/>
    </source>
</evidence>
<dbReference type="CDD" id="cd00033">
    <property type="entry name" value="CCP"/>
    <property type="match status" value="7"/>
</dbReference>
<dbReference type="SMART" id="SM00032">
    <property type="entry name" value="CCP"/>
    <property type="match status" value="7"/>
</dbReference>
<dbReference type="PANTHER" id="PTHR45656">
    <property type="entry name" value="PROTEIN CBR-CLEC-78"/>
    <property type="match status" value="1"/>
</dbReference>
<protein>
    <recommendedName>
        <fullName evidence="7">Sushi domain-containing protein</fullName>
    </recommendedName>
</protein>
<feature type="domain" description="Sushi" evidence="7">
    <location>
        <begin position="454"/>
        <end position="513"/>
    </location>
</feature>
<evidence type="ECO:0000256" key="2">
    <source>
        <dbReference type="ARBA" id="ARBA00022729"/>
    </source>
</evidence>
<gene>
    <name evidence="8" type="ORF">CCH79_00006432</name>
</gene>
<evidence type="ECO:0000256" key="5">
    <source>
        <dbReference type="PROSITE-ProRule" id="PRU00302"/>
    </source>
</evidence>
<dbReference type="EMBL" id="NHOQ01000244">
    <property type="protein sequence ID" value="PWA31902.1"/>
    <property type="molecule type" value="Genomic_DNA"/>
</dbReference>
<evidence type="ECO:0000256" key="3">
    <source>
        <dbReference type="ARBA" id="ARBA00022737"/>
    </source>
</evidence>
<dbReference type="SUPFAM" id="SSF57535">
    <property type="entry name" value="Complement control module/SCR domain"/>
    <property type="match status" value="7"/>
</dbReference>
<dbReference type="PROSITE" id="PS50923">
    <property type="entry name" value="SUSHI"/>
    <property type="match status" value="7"/>
</dbReference>
<comment type="caution">
    <text evidence="8">The sequence shown here is derived from an EMBL/GenBank/DDBJ whole genome shotgun (WGS) entry which is preliminary data.</text>
</comment>
<feature type="disulfide bond" evidence="5">
    <location>
        <begin position="229"/>
        <end position="256"/>
    </location>
</feature>